<feature type="transmembrane region" description="Helical" evidence="6">
    <location>
        <begin position="344"/>
        <end position="360"/>
    </location>
</feature>
<protein>
    <submittedName>
        <fullName evidence="7">Branched-chain amino acid transport system permease protein</fullName>
    </submittedName>
</protein>
<dbReference type="PANTHER" id="PTHR30482:SF1">
    <property type="entry name" value="BRANCHED-CHAIN AMINO ACID TRANSPORT PERMEASE PROTEIN LIVM-RELATED"/>
    <property type="match status" value="1"/>
</dbReference>
<sequence>MNRHVVVLAALVALAVALSVLLALFPELKGIRILLENLLIYITIYGIYVLSLNLEVGYLGIPQFGKVMFLTIGAIAVGGIATKLMLLIYQSVVASSIGVSPLSNIHNYCTLYQYSVISIVNQQLALNPVLGLGYLLFGIILAMILSAVLGLLFAYPAIRLKEDYLGILLLVSAEFIRIVTYYATPVACGVNGAVIPDPFAWAVGEERTLVFLAASALFLVVAFLVFQRLGNSPFGRALRAIRDAETAASVFGKDIVKFRIRVLAVSSAFGGLAGALLAYYFDYTILGTFLPIYTFIGWTMLILGGMGNNVGALIGVALYYGVSTLLDIYKNSLQALLFGADPTYLEYVVFGLAIILVLMYRPQGIVPEKPVKTVDLERIRKSTKS</sequence>
<evidence type="ECO:0000256" key="3">
    <source>
        <dbReference type="ARBA" id="ARBA00022692"/>
    </source>
</evidence>
<dbReference type="eggNOG" id="arCOG01273">
    <property type="taxonomic scope" value="Archaea"/>
</dbReference>
<evidence type="ECO:0000313" key="7">
    <source>
        <dbReference type="EMBL" id="CCC81782.1"/>
    </source>
</evidence>
<keyword evidence="8" id="KW-1185">Reference proteome</keyword>
<dbReference type="KEGG" id="ttn:TTX_1142"/>
<reference evidence="7 8" key="1">
    <citation type="journal article" date="2011" name="PLoS ONE">
        <title>The complete genome sequence of Thermoproteus tenax: a physiologically versatile member of the Crenarchaeota.</title>
        <authorList>
            <person name="Siebers B."/>
            <person name="Zaparty M."/>
            <person name="Raddatz G."/>
            <person name="Tjaden B."/>
            <person name="Albers S.V."/>
            <person name="Bell S.D."/>
            <person name="Blombach F."/>
            <person name="Kletzin A."/>
            <person name="Kyrpides N."/>
            <person name="Lanz C."/>
            <person name="Plagens A."/>
            <person name="Rampp M."/>
            <person name="Rosinus A."/>
            <person name="von Jan M."/>
            <person name="Makarova K.S."/>
            <person name="Klenk H.P."/>
            <person name="Schuster S.C."/>
            <person name="Hensel R."/>
        </authorList>
    </citation>
    <scope>NUCLEOTIDE SEQUENCE [LARGE SCALE GENOMIC DNA]</scope>
    <source>
        <strain evidence="8">ATCC 35583 / DSM 2078 / JCM 9277 / NBRC 100435 / Kra 1</strain>
    </source>
</reference>
<feature type="transmembrane region" description="Helical" evidence="6">
    <location>
        <begin position="260"/>
        <end position="279"/>
    </location>
</feature>
<proteinExistence type="predicted"/>
<dbReference type="InterPro" id="IPR043428">
    <property type="entry name" value="LivM-like"/>
</dbReference>
<organism evidence="7 8">
    <name type="scientific">Thermoproteus tenax (strain ATCC 35583 / DSM 2078 / JCM 9277 / NBRC 100435 / Kra 1)</name>
    <dbReference type="NCBI Taxonomy" id="768679"/>
    <lineage>
        <taxon>Archaea</taxon>
        <taxon>Thermoproteota</taxon>
        <taxon>Thermoprotei</taxon>
        <taxon>Thermoproteales</taxon>
        <taxon>Thermoproteaceae</taxon>
        <taxon>Thermoproteus</taxon>
    </lineage>
</organism>
<evidence type="ECO:0000256" key="4">
    <source>
        <dbReference type="ARBA" id="ARBA00022989"/>
    </source>
</evidence>
<dbReference type="PaxDb" id="768679-TTX_1142"/>
<dbReference type="AlphaFoldDB" id="G4RJN7"/>
<evidence type="ECO:0000256" key="5">
    <source>
        <dbReference type="ARBA" id="ARBA00023136"/>
    </source>
</evidence>
<dbReference type="OrthoDB" id="15394at2157"/>
<dbReference type="PATRIC" id="fig|768679.9.peg.1152"/>
<feature type="transmembrane region" description="Helical" evidence="6">
    <location>
        <begin position="67"/>
        <end position="89"/>
    </location>
</feature>
<keyword evidence="4 6" id="KW-1133">Transmembrane helix</keyword>
<dbReference type="PANTHER" id="PTHR30482">
    <property type="entry name" value="HIGH-AFFINITY BRANCHED-CHAIN AMINO ACID TRANSPORT SYSTEM PERMEASE"/>
    <property type="match status" value="1"/>
</dbReference>
<evidence type="ECO:0000256" key="2">
    <source>
        <dbReference type="ARBA" id="ARBA00022475"/>
    </source>
</evidence>
<feature type="transmembrane region" description="Helical" evidence="6">
    <location>
        <begin position="39"/>
        <end position="60"/>
    </location>
</feature>
<dbReference type="EMBL" id="FN869859">
    <property type="protein sequence ID" value="CCC81782.1"/>
    <property type="molecule type" value="Genomic_DNA"/>
</dbReference>
<feature type="transmembrane region" description="Helical" evidence="6">
    <location>
        <begin position="134"/>
        <end position="157"/>
    </location>
</feature>
<dbReference type="GeneID" id="11262027"/>
<feature type="transmembrane region" description="Helical" evidence="6">
    <location>
        <begin position="164"/>
        <end position="183"/>
    </location>
</feature>
<dbReference type="InterPro" id="IPR001851">
    <property type="entry name" value="ABC_transp_permease"/>
</dbReference>
<dbReference type="STRING" id="768679.TTX_1142"/>
<name>G4RJN7_THETK</name>
<evidence type="ECO:0000313" key="8">
    <source>
        <dbReference type="Proteomes" id="UP000002654"/>
    </source>
</evidence>
<feature type="transmembrane region" description="Helical" evidence="6">
    <location>
        <begin position="208"/>
        <end position="226"/>
    </location>
</feature>
<dbReference type="CDD" id="cd06581">
    <property type="entry name" value="TM_PBP1_LivM_like"/>
    <property type="match status" value="1"/>
</dbReference>
<dbReference type="GO" id="GO:0015658">
    <property type="term" value="F:branched-chain amino acid transmembrane transporter activity"/>
    <property type="evidence" value="ECO:0007669"/>
    <property type="project" value="InterPro"/>
</dbReference>
<keyword evidence="5 6" id="KW-0472">Membrane</keyword>
<dbReference type="RefSeq" id="WP_014127037.1">
    <property type="nucleotide sequence ID" value="NC_016070.1"/>
</dbReference>
<keyword evidence="2" id="KW-1003">Cell membrane</keyword>
<dbReference type="Pfam" id="PF02653">
    <property type="entry name" value="BPD_transp_2"/>
    <property type="match status" value="1"/>
</dbReference>
<dbReference type="GO" id="GO:0005886">
    <property type="term" value="C:plasma membrane"/>
    <property type="evidence" value="ECO:0007669"/>
    <property type="project" value="UniProtKB-SubCell"/>
</dbReference>
<dbReference type="HOGENOM" id="CLU_031365_1_0_2"/>
<accession>G4RJN7</accession>
<evidence type="ECO:0000256" key="6">
    <source>
        <dbReference type="SAM" id="Phobius"/>
    </source>
</evidence>
<dbReference type="Proteomes" id="UP000002654">
    <property type="component" value="Chromosome"/>
</dbReference>
<comment type="subcellular location">
    <subcellularLocation>
        <location evidence="1">Cell membrane</location>
        <topology evidence="1">Multi-pass membrane protein</topology>
    </subcellularLocation>
</comment>
<keyword evidence="3 6" id="KW-0812">Transmembrane</keyword>
<gene>
    <name evidence="7" type="primary">livM</name>
    <name evidence="7" type="ordered locus">TTX_1142</name>
</gene>
<feature type="transmembrane region" description="Helical" evidence="6">
    <location>
        <begin position="310"/>
        <end position="329"/>
    </location>
</feature>
<evidence type="ECO:0000256" key="1">
    <source>
        <dbReference type="ARBA" id="ARBA00004651"/>
    </source>
</evidence>